<dbReference type="Pfam" id="PF24883">
    <property type="entry name" value="NPHP3_N"/>
    <property type="match status" value="2"/>
</dbReference>
<gene>
    <name evidence="4" type="ORF">PENSTE_c003G00257</name>
</gene>
<dbReference type="InterPro" id="IPR053137">
    <property type="entry name" value="NLR-like"/>
</dbReference>
<dbReference type="Pfam" id="PF25053">
    <property type="entry name" value="DUF7791"/>
    <property type="match status" value="1"/>
</dbReference>
<dbReference type="GO" id="GO:0009116">
    <property type="term" value="P:nucleoside metabolic process"/>
    <property type="evidence" value="ECO:0007669"/>
    <property type="project" value="InterPro"/>
</dbReference>
<protein>
    <submittedName>
        <fullName evidence="4">Uncharacterized protein</fullName>
    </submittedName>
</protein>
<feature type="domain" description="DUF7791" evidence="3">
    <location>
        <begin position="697"/>
        <end position="842"/>
    </location>
</feature>
<dbReference type="SUPFAM" id="SSF53167">
    <property type="entry name" value="Purine and uridine phosphorylases"/>
    <property type="match status" value="1"/>
</dbReference>
<dbReference type="Gene3D" id="3.40.50.1580">
    <property type="entry name" value="Nucleoside phosphorylase domain"/>
    <property type="match status" value="1"/>
</dbReference>
<dbReference type="STRING" id="303698.A0A1V6TQ66"/>
<feature type="domain" description="Nephrocystin 3-like N-terminal" evidence="2">
    <location>
        <begin position="373"/>
        <end position="474"/>
    </location>
</feature>
<accession>A0A1V6TQ66</accession>
<evidence type="ECO:0000313" key="5">
    <source>
        <dbReference type="Proteomes" id="UP000191285"/>
    </source>
</evidence>
<comment type="caution">
    <text evidence="4">The sequence shown here is derived from an EMBL/GenBank/DDBJ whole genome shotgun (WGS) entry which is preliminary data.</text>
</comment>
<dbReference type="OrthoDB" id="443402at2759"/>
<proteinExistence type="predicted"/>
<dbReference type="AlphaFoldDB" id="A0A1V6TQ66"/>
<keyword evidence="5" id="KW-1185">Reference proteome</keyword>
<evidence type="ECO:0000313" key="4">
    <source>
        <dbReference type="EMBL" id="OQE28497.1"/>
    </source>
</evidence>
<feature type="domain" description="Nephrocystin 3-like N-terminal" evidence="2">
    <location>
        <begin position="531"/>
        <end position="585"/>
    </location>
</feature>
<organism evidence="4 5">
    <name type="scientific">Penicillium steckii</name>
    <dbReference type="NCBI Taxonomy" id="303698"/>
    <lineage>
        <taxon>Eukaryota</taxon>
        <taxon>Fungi</taxon>
        <taxon>Dikarya</taxon>
        <taxon>Ascomycota</taxon>
        <taxon>Pezizomycotina</taxon>
        <taxon>Eurotiomycetes</taxon>
        <taxon>Eurotiomycetidae</taxon>
        <taxon>Eurotiales</taxon>
        <taxon>Aspergillaceae</taxon>
        <taxon>Penicillium</taxon>
    </lineage>
</organism>
<dbReference type="InterPro" id="IPR035994">
    <property type="entry name" value="Nucleoside_phosphorylase_sf"/>
</dbReference>
<dbReference type="Proteomes" id="UP000191285">
    <property type="component" value="Unassembled WGS sequence"/>
</dbReference>
<dbReference type="PANTHER" id="PTHR46082">
    <property type="entry name" value="ATP/GTP-BINDING PROTEIN-RELATED"/>
    <property type="match status" value="1"/>
</dbReference>
<dbReference type="InterPro" id="IPR056884">
    <property type="entry name" value="NPHP3-like_N"/>
</dbReference>
<dbReference type="EMBL" id="MLKD01000003">
    <property type="protein sequence ID" value="OQE28497.1"/>
    <property type="molecule type" value="Genomic_DNA"/>
</dbReference>
<sequence length="934" mass="105243">MDRLQLRDYTVAWICALSTELSAARAMLDEEHTEASIPVQDDNAYIYGRVGSHNVVLACLPKGVPGTTSAANVAKDISRTFPSVSLSFMIGIGGGVPNERNDIHLGDVVVSVPSDGHGGVVQYDFGKTIKEGKFCPTGTVNKPAPKLLSAVQRLQSTHDLQGDKLTHFINEAARKYPHKITDFSPSGAEFDRLFESEYEHVTLGQTCSECGCDLSKIKRRPARVHLQPKVFYGNIASGNQVIKHGLTRDSLAQKHSIICFEMEAAGLMDTFACLVIRGISDYADSHKNDGWHGYAAVAAAAYAKELLLTIPTQCVKKQPDRHIQQPEIGLGEATMNLLTETCLLETLRFELMDARFSRISKAHQSLIDAHKSTFDWIFTKPGPGFVDWTRTDGGIYGINGKAGSGKSTLMKYILESPVLRRTLTASDSSCQWAIAGFFFWSGGSQNQRSQAGLLRTIIYQLLKECKDLVNIVFLEERELIRSILNEVIMQDALERAKNPERARLPPTTSREFIAETLHRLTLDWNVSRLLCVLGTILSQKELPVKFFLIIDGLDEYEATEDELEQLIEVLKSTTNPKVKICVSSRPWTIFESHFGNSRYPTLLLQNLTYSDIQLYVFDSFNRSDMFQSFLQAHPTGMHDFGHGIVRKSDGVFLWVRLVVNAIIRGTRNGDQLSDLQAHLDELPADLERLYRHMLLRVPQRYRVRSARIFAIVQASPDPPLVLALWHSGEEVTHPMEKLTDDIKLARCYQVHLRLMSQCAGLLEIRLGDVDHGQHEQDNPDLMRPEGSWCFLNNNSRVQYMHRTTRDFLQTNEIKSLFQEWLGEGNSFDAHRWLAARTLVDLLRAQIRIQESGMEVGDDIYTFYGYEKEGVDRRLVYHANKVANRNMRHRIFKLRSTISDSPKVGSVDISHIAKNLQVLLENSETGSMSSNCLVM</sequence>
<reference evidence="5" key="1">
    <citation type="journal article" date="2017" name="Nat. Microbiol.">
        <title>Global analysis of biosynthetic gene clusters reveals vast potential of secondary metabolite production in Penicillium species.</title>
        <authorList>
            <person name="Nielsen J.C."/>
            <person name="Grijseels S."/>
            <person name="Prigent S."/>
            <person name="Ji B."/>
            <person name="Dainat J."/>
            <person name="Nielsen K.F."/>
            <person name="Frisvad J.C."/>
            <person name="Workman M."/>
            <person name="Nielsen J."/>
        </authorList>
    </citation>
    <scope>NUCLEOTIDE SEQUENCE [LARGE SCALE GENOMIC DNA]</scope>
    <source>
        <strain evidence="5">IBT 24891</strain>
    </source>
</reference>
<dbReference type="GO" id="GO:0003824">
    <property type="term" value="F:catalytic activity"/>
    <property type="evidence" value="ECO:0007669"/>
    <property type="project" value="InterPro"/>
</dbReference>
<dbReference type="SUPFAM" id="SSF52540">
    <property type="entry name" value="P-loop containing nucleoside triphosphate hydrolases"/>
    <property type="match status" value="1"/>
</dbReference>
<dbReference type="PANTHER" id="PTHR46082:SF11">
    <property type="entry name" value="AAA+ ATPASE DOMAIN-CONTAINING PROTEIN-RELATED"/>
    <property type="match status" value="1"/>
</dbReference>
<dbReference type="Gene3D" id="3.40.50.300">
    <property type="entry name" value="P-loop containing nucleotide triphosphate hydrolases"/>
    <property type="match status" value="1"/>
</dbReference>
<evidence type="ECO:0000256" key="1">
    <source>
        <dbReference type="ARBA" id="ARBA00022737"/>
    </source>
</evidence>
<keyword evidence="1" id="KW-0677">Repeat</keyword>
<evidence type="ECO:0000259" key="3">
    <source>
        <dbReference type="Pfam" id="PF25053"/>
    </source>
</evidence>
<name>A0A1V6TQ66_9EURO</name>
<dbReference type="InterPro" id="IPR027417">
    <property type="entry name" value="P-loop_NTPase"/>
</dbReference>
<dbReference type="InterPro" id="IPR056693">
    <property type="entry name" value="DUF7791"/>
</dbReference>
<evidence type="ECO:0000259" key="2">
    <source>
        <dbReference type="Pfam" id="PF24883"/>
    </source>
</evidence>